<dbReference type="EMBL" id="CP111018">
    <property type="protein sequence ID" value="WAR11119.1"/>
    <property type="molecule type" value="Genomic_DNA"/>
</dbReference>
<feature type="domain" description="Chromo" evidence="2">
    <location>
        <begin position="699"/>
        <end position="737"/>
    </location>
</feature>
<dbReference type="InterPro" id="IPR023780">
    <property type="entry name" value="Chromo_domain"/>
</dbReference>
<evidence type="ECO:0000256" key="1">
    <source>
        <dbReference type="SAM" id="MobiDB-lite"/>
    </source>
</evidence>
<evidence type="ECO:0000313" key="3">
    <source>
        <dbReference type="EMBL" id="WAR11119.1"/>
    </source>
</evidence>
<dbReference type="Proteomes" id="UP001164746">
    <property type="component" value="Chromosome 7"/>
</dbReference>
<feature type="compositionally biased region" description="Basic and acidic residues" evidence="1">
    <location>
        <begin position="369"/>
        <end position="389"/>
    </location>
</feature>
<proteinExistence type="predicted"/>
<protein>
    <submittedName>
        <fullName evidence="3">YMD3-like protein</fullName>
    </submittedName>
</protein>
<dbReference type="CDD" id="cd00024">
    <property type="entry name" value="CD_CSD"/>
    <property type="match status" value="1"/>
</dbReference>
<accession>A0ABY7ERU4</accession>
<evidence type="ECO:0000259" key="2">
    <source>
        <dbReference type="PROSITE" id="PS50013"/>
    </source>
</evidence>
<dbReference type="PROSITE" id="PS50013">
    <property type="entry name" value="CHROMO_2"/>
    <property type="match status" value="1"/>
</dbReference>
<feature type="compositionally biased region" description="Basic and acidic residues" evidence="1">
    <location>
        <begin position="7"/>
        <end position="20"/>
    </location>
</feature>
<reference evidence="3" key="1">
    <citation type="submission" date="2022-11" db="EMBL/GenBank/DDBJ databases">
        <title>Centuries of genome instability and evolution in soft-shell clam transmissible cancer (bioRxiv).</title>
        <authorList>
            <person name="Hart S.F.M."/>
            <person name="Yonemitsu M.A."/>
            <person name="Giersch R.M."/>
            <person name="Beal B.F."/>
            <person name="Arriagada G."/>
            <person name="Davis B.W."/>
            <person name="Ostrander E.A."/>
            <person name="Goff S.P."/>
            <person name="Metzger M.J."/>
        </authorList>
    </citation>
    <scope>NUCLEOTIDE SEQUENCE</scope>
    <source>
        <strain evidence="3">MELC-2E11</strain>
        <tissue evidence="3">Siphon/mantle</tissue>
    </source>
</reference>
<feature type="compositionally biased region" description="Pro residues" evidence="1">
    <location>
        <begin position="22"/>
        <end position="61"/>
    </location>
</feature>
<dbReference type="InterPro" id="IPR016197">
    <property type="entry name" value="Chromo-like_dom_sf"/>
</dbReference>
<dbReference type="InterPro" id="IPR000953">
    <property type="entry name" value="Chromo/chromo_shadow_dom"/>
</dbReference>
<gene>
    <name evidence="3" type="ORF">MAR_036195</name>
</gene>
<dbReference type="InterPro" id="IPR036397">
    <property type="entry name" value="RNaseH_sf"/>
</dbReference>
<feature type="region of interest" description="Disordered" evidence="1">
    <location>
        <begin position="1"/>
        <end position="77"/>
    </location>
</feature>
<dbReference type="Pfam" id="PF00385">
    <property type="entry name" value="Chromo"/>
    <property type="match status" value="1"/>
</dbReference>
<dbReference type="Gene3D" id="3.30.420.10">
    <property type="entry name" value="Ribonuclease H-like superfamily/Ribonuclease H"/>
    <property type="match status" value="1"/>
</dbReference>
<sequence>MYSTRCQDCHRDFSRKDGSKAHPPPPPPTSPPPPPPTSPPPPPPPSPPPLPPPPPPPPPSSMPQGAPHRAHSGSPDVYLGASKALQQPGDNTIVPNMAFQHPFTMMISGPTACGKTTFVKTLLQHHNTWMKPSVQRIVWLYMGCQPLYSIIQRIVLPRVEFVQGIPADLEDDDFFYPRINNLLILDDLFSEAGKDKRITDLFTEDSHHRSLSVISINQNLFGNKDPTQRRNCHYLVLFNNPVDRQLVMTLARQMYPGQTEKSHKIPVLISLDLKPFTHEDQRLKCDIFLAEQDRTDQNVSHVTPEEGINVDRTPVPYHSSIGVQTDHIAETSDNKNTMAEKGQNCDECGALFDTTHDVQRHVKSGWCPESREPPAKRPRTEEDSENEPKEDIEENDGFIHLWEIAQKQNKDKFNKVYDQYIDDGHNEEDSYEMASERTQSFKGKLFFENYERLLEMYLLPLLTNASHKIKVEQIEKLRQSGVSLPSVVKRVLRKYKHEFQDLFEQSDDSGDESDDERQEFKAKLVQDHMRKFDVHYFPTQNETKASTSERAILTIKQKLHRYFTDKDNYNYLPVLQDIADSYNNTYHRTITMRPADVKNNNRKKIATYFAQNPKGKQSSPKLKPFKLKVGNYVRISHLKTAFTRAYDQTYSGEVFRVHTRYHRGILPIYRLQDLQDDDIKGTFYESELQKVHVDTDQTWKVEKVLKRRGKGRTKKYFVKWKYYPKTFNSWINASDIE</sequence>
<dbReference type="PANTHER" id="PTHR46585:SF1">
    <property type="entry name" value="CHROMO DOMAIN-CONTAINING PROTEIN"/>
    <property type="match status" value="1"/>
</dbReference>
<keyword evidence="4" id="KW-1185">Reference proteome</keyword>
<dbReference type="SMART" id="SM00298">
    <property type="entry name" value="CHROMO"/>
    <property type="match status" value="1"/>
</dbReference>
<name>A0ABY7ERU4_MYAAR</name>
<dbReference type="SUPFAM" id="SSF54160">
    <property type="entry name" value="Chromo domain-like"/>
    <property type="match status" value="1"/>
</dbReference>
<dbReference type="Gene3D" id="2.40.50.40">
    <property type="match status" value="1"/>
</dbReference>
<feature type="region of interest" description="Disordered" evidence="1">
    <location>
        <begin position="362"/>
        <end position="391"/>
    </location>
</feature>
<organism evidence="3 4">
    <name type="scientific">Mya arenaria</name>
    <name type="common">Soft-shell clam</name>
    <dbReference type="NCBI Taxonomy" id="6604"/>
    <lineage>
        <taxon>Eukaryota</taxon>
        <taxon>Metazoa</taxon>
        <taxon>Spiralia</taxon>
        <taxon>Lophotrochozoa</taxon>
        <taxon>Mollusca</taxon>
        <taxon>Bivalvia</taxon>
        <taxon>Autobranchia</taxon>
        <taxon>Heteroconchia</taxon>
        <taxon>Euheterodonta</taxon>
        <taxon>Imparidentia</taxon>
        <taxon>Neoheterodontei</taxon>
        <taxon>Myida</taxon>
        <taxon>Myoidea</taxon>
        <taxon>Myidae</taxon>
        <taxon>Mya</taxon>
    </lineage>
</organism>
<dbReference type="PANTHER" id="PTHR46585">
    <property type="entry name" value="INTEGRASE CORE DOMAIN CONTAINING PROTEIN"/>
    <property type="match status" value="1"/>
</dbReference>
<evidence type="ECO:0000313" key="4">
    <source>
        <dbReference type="Proteomes" id="UP001164746"/>
    </source>
</evidence>